<protein>
    <submittedName>
        <fullName evidence="1">Uncharacterized protein</fullName>
    </submittedName>
</protein>
<sequence>MLQLEIIRSFLKDPKIQQKYGITATEVESLTMTSQHQSPFIDVVRRMVKEVEDESSVTVAAAQLNLLLEKKLK</sequence>
<dbReference type="RefSeq" id="WP_208309604.1">
    <property type="nucleotide sequence ID" value="NZ_JAGETX010000061.1"/>
</dbReference>
<reference evidence="1 2" key="1">
    <citation type="submission" date="2021-03" db="EMBL/GenBank/DDBJ databases">
        <authorList>
            <person name="Kim M.K."/>
        </authorList>
    </citation>
    <scope>NUCLEOTIDE SEQUENCE [LARGE SCALE GENOMIC DNA]</scope>
    <source>
        <strain evidence="1 2">BT507</strain>
    </source>
</reference>
<gene>
    <name evidence="1" type="ORF">J4D97_22810</name>
</gene>
<organism evidence="1 2">
    <name type="scientific">Hymenobacter defluvii</name>
    <dbReference type="NCBI Taxonomy" id="2054411"/>
    <lineage>
        <taxon>Bacteria</taxon>
        <taxon>Pseudomonadati</taxon>
        <taxon>Bacteroidota</taxon>
        <taxon>Cytophagia</taxon>
        <taxon>Cytophagales</taxon>
        <taxon>Hymenobacteraceae</taxon>
        <taxon>Hymenobacter</taxon>
    </lineage>
</organism>
<evidence type="ECO:0000313" key="1">
    <source>
        <dbReference type="EMBL" id="MBO3273495.1"/>
    </source>
</evidence>
<accession>A0ABS3TLB5</accession>
<keyword evidence="2" id="KW-1185">Reference proteome</keyword>
<proteinExistence type="predicted"/>
<dbReference type="EMBL" id="JAGETX010000061">
    <property type="protein sequence ID" value="MBO3273495.1"/>
    <property type="molecule type" value="Genomic_DNA"/>
</dbReference>
<name>A0ABS3TLB5_9BACT</name>
<dbReference type="Proteomes" id="UP000670527">
    <property type="component" value="Unassembled WGS sequence"/>
</dbReference>
<comment type="caution">
    <text evidence="1">The sequence shown here is derived from an EMBL/GenBank/DDBJ whole genome shotgun (WGS) entry which is preliminary data.</text>
</comment>
<evidence type="ECO:0000313" key="2">
    <source>
        <dbReference type="Proteomes" id="UP000670527"/>
    </source>
</evidence>